<evidence type="ECO:0000313" key="2">
    <source>
        <dbReference type="Proteomes" id="UP001647509"/>
    </source>
</evidence>
<keyword evidence="2" id="KW-1185">Reference proteome</keyword>
<comment type="caution">
    <text evidence="1">The sequence shown here is derived from an EMBL/GenBank/DDBJ whole genome shotgun (WGS) entry which is preliminary data.</text>
</comment>
<reference evidence="1" key="1">
    <citation type="submission" date="2021-05" db="EMBL/GenBank/DDBJ databases">
        <title>Draft genomes of bacteria isolated from model marine particles.</title>
        <authorList>
            <person name="Datta M.S."/>
            <person name="Schwartzman J.A."/>
            <person name="Enke T.N."/>
            <person name="Saavedra J."/>
            <person name="Cermak N."/>
            <person name="Cordero O.X."/>
        </authorList>
    </citation>
    <scope>NUCLEOTIDE SEQUENCE</scope>
    <source>
        <strain evidence="1">I2M19</strain>
    </source>
</reference>
<protein>
    <submittedName>
        <fullName evidence="1">Uncharacterized protein</fullName>
    </submittedName>
</protein>
<accession>A0ACC5U6U6</accession>
<proteinExistence type="predicted"/>
<dbReference type="EMBL" id="JAHKPD010000011">
    <property type="protein sequence ID" value="MBU2950038.1"/>
    <property type="molecule type" value="Genomic_DNA"/>
</dbReference>
<dbReference type="Proteomes" id="UP001647509">
    <property type="component" value="Unassembled WGS sequence"/>
</dbReference>
<gene>
    <name evidence="1" type="ORF">KO493_04935</name>
</gene>
<evidence type="ECO:0000313" key="1">
    <source>
        <dbReference type="EMBL" id="MBU2950038.1"/>
    </source>
</evidence>
<sequence>MESNKIETLLEKYDNGESTLAEEQELKRYFTKENVPEHLDVYKPLFAYFKVNQEEVFTKQLPLKTQPKSVLKWISIAAAVVLLLGFYFSDFNESQDLGTFEDPELAYLEVTKSLEMISEKLNQGAATVGYLEAVNKGTATLNYLNELESATQIIFKKQKQ</sequence>
<name>A0ACC5U6U6_9FLAO</name>
<organism evidence="1 2">
    <name type="scientific">Pseudotamlana agarivorans</name>
    <dbReference type="NCBI Taxonomy" id="481183"/>
    <lineage>
        <taxon>Bacteria</taxon>
        <taxon>Pseudomonadati</taxon>
        <taxon>Bacteroidota</taxon>
        <taxon>Flavobacteriia</taxon>
        <taxon>Flavobacteriales</taxon>
        <taxon>Flavobacteriaceae</taxon>
        <taxon>Pseudotamlana</taxon>
    </lineage>
</organism>